<proteinExistence type="predicted"/>
<dbReference type="OrthoDB" id="9814774at2"/>
<comment type="caution">
    <text evidence="1">The sequence shown here is derived from an EMBL/GenBank/DDBJ whole genome shotgun (WGS) entry which is preliminary data.</text>
</comment>
<dbReference type="Proteomes" id="UP000076630">
    <property type="component" value="Unassembled WGS sequence"/>
</dbReference>
<dbReference type="AlphaFoldDB" id="A0A161SDA0"/>
<dbReference type="RefSeq" id="WP_052243638.1">
    <property type="nucleotide sequence ID" value="NZ_JWJO01000145.1"/>
</dbReference>
<evidence type="ECO:0000313" key="2">
    <source>
        <dbReference type="Proteomes" id="UP000076630"/>
    </source>
</evidence>
<sequence length="81" mass="9524">MYVALIQLINLLNSNYVVGDKSAKIFFKRHGNEDLYAEFNYSEIELNEIIGRVKEENEIQIVKRTQLNNKDKITVFCEVKK</sequence>
<evidence type="ECO:0000313" key="1">
    <source>
        <dbReference type="EMBL" id="KZE84328.1"/>
    </source>
</evidence>
<protein>
    <submittedName>
        <fullName evidence="1">Uncharacterized protein</fullName>
    </submittedName>
</protein>
<reference evidence="1 2" key="1">
    <citation type="submission" date="2016-01" db="EMBL/GenBank/DDBJ databases">
        <title>Whole genome sequencing of Myroides marinus L41.</title>
        <authorList>
            <person name="Hong K.W."/>
        </authorList>
    </citation>
    <scope>NUCLEOTIDE SEQUENCE [LARGE SCALE GENOMIC DNA]</scope>
    <source>
        <strain evidence="1 2">L41</strain>
    </source>
</reference>
<organism evidence="1 2">
    <name type="scientific">Myroides marinus</name>
    <dbReference type="NCBI Taxonomy" id="703342"/>
    <lineage>
        <taxon>Bacteria</taxon>
        <taxon>Pseudomonadati</taxon>
        <taxon>Bacteroidota</taxon>
        <taxon>Flavobacteriia</taxon>
        <taxon>Flavobacteriales</taxon>
        <taxon>Flavobacteriaceae</taxon>
        <taxon>Myroides</taxon>
    </lineage>
</organism>
<gene>
    <name evidence="1" type="ORF">AV926_18745</name>
</gene>
<accession>A0A161SDA0</accession>
<dbReference type="EMBL" id="LQNU01000016">
    <property type="protein sequence ID" value="KZE84328.1"/>
    <property type="molecule type" value="Genomic_DNA"/>
</dbReference>
<keyword evidence="2" id="KW-1185">Reference proteome</keyword>
<name>A0A161SDA0_9FLAO</name>